<name>A0A3L8CYR8_9PSED</name>
<dbReference type="EMBL" id="PEGA01000013">
    <property type="protein sequence ID" value="RLU09396.1"/>
    <property type="molecule type" value="Genomic_DNA"/>
</dbReference>
<protein>
    <submittedName>
        <fullName evidence="4">Type II toxin-antitoxin system mRNA interferase toxin, RelE/StbE family</fullName>
    </submittedName>
</protein>
<evidence type="ECO:0000256" key="2">
    <source>
        <dbReference type="ARBA" id="ARBA00022649"/>
    </source>
</evidence>
<keyword evidence="5" id="KW-1185">Reference proteome</keyword>
<dbReference type="Proteomes" id="UP000282140">
    <property type="component" value="Unassembled WGS sequence"/>
</dbReference>
<reference evidence="5 6" key="1">
    <citation type="journal article" date="2018" name="Front. Microbiol.">
        <title>Discovery of Phloeophagus Beetles as a Source of Pseudomonas Strains That Produce Potentially New Bioactive Substances and Description of Pseudomonas bohemica sp. nov.</title>
        <authorList>
            <person name="Saati-Santamaria Z."/>
            <person name="Lopez-Mondejar R."/>
            <person name="Jimenez-Gomez A."/>
            <person name="Diez-Mendez A."/>
            <person name="Vetrovsky T."/>
            <person name="Igual J.M."/>
            <person name="Velazquez E."/>
            <person name="Kolarik M."/>
            <person name="Rivas R."/>
            <person name="Garcia-Fraile P."/>
        </authorList>
    </citation>
    <scope>NUCLEOTIDE SEQUENCE [LARGE SCALE GENOMIC DNA]</scope>
    <source>
        <strain evidence="3 6">A2-NA12</strain>
        <strain evidence="4 5">A2-NA13</strain>
    </source>
</reference>
<dbReference type="EMBL" id="PEGB01000001">
    <property type="protein sequence ID" value="RLU13076.1"/>
    <property type="molecule type" value="Genomic_DNA"/>
</dbReference>
<dbReference type="PANTHER" id="PTHR35601:SF2">
    <property type="entry name" value="MRNA INTERFERASE TOXIN RELE"/>
    <property type="match status" value="1"/>
</dbReference>
<evidence type="ECO:0000313" key="3">
    <source>
        <dbReference type="EMBL" id="RLU09396.1"/>
    </source>
</evidence>
<proteinExistence type="inferred from homology"/>
<sequence>MTYSLEFDRRALKEWNKLGDTLRQQFKRKLAEVLENPRIEANRLRQLPDCYKLKLRSAGYRLIYQILDQEVVVFVVAIGKREREAAYQDAQDRIGQQPAD</sequence>
<dbReference type="InterPro" id="IPR035093">
    <property type="entry name" value="RelE/ParE_toxin_dom_sf"/>
</dbReference>
<evidence type="ECO:0000256" key="1">
    <source>
        <dbReference type="ARBA" id="ARBA00006226"/>
    </source>
</evidence>
<dbReference type="Pfam" id="PF05016">
    <property type="entry name" value="ParE_toxin"/>
    <property type="match status" value="1"/>
</dbReference>
<gene>
    <name evidence="3" type="ORF">CS076_14050</name>
    <name evidence="4" type="ORF">CS078_05130</name>
</gene>
<evidence type="ECO:0000313" key="6">
    <source>
        <dbReference type="Proteomes" id="UP000282672"/>
    </source>
</evidence>
<dbReference type="AlphaFoldDB" id="A0A3L8CYR8"/>
<organism evidence="4 5">
    <name type="scientific">Pseudomonas prosekii</name>
    <dbReference type="NCBI Taxonomy" id="1148509"/>
    <lineage>
        <taxon>Bacteria</taxon>
        <taxon>Pseudomonadati</taxon>
        <taxon>Pseudomonadota</taxon>
        <taxon>Gammaproteobacteria</taxon>
        <taxon>Pseudomonadales</taxon>
        <taxon>Pseudomonadaceae</taxon>
        <taxon>Pseudomonas</taxon>
    </lineage>
</organism>
<dbReference type="InterPro" id="IPR007712">
    <property type="entry name" value="RelE/ParE_toxin"/>
</dbReference>
<dbReference type="NCBIfam" id="TIGR02385">
    <property type="entry name" value="RelE_StbE"/>
    <property type="match status" value="1"/>
</dbReference>
<dbReference type="Proteomes" id="UP000282672">
    <property type="component" value="Unassembled WGS sequence"/>
</dbReference>
<evidence type="ECO:0000313" key="5">
    <source>
        <dbReference type="Proteomes" id="UP000282140"/>
    </source>
</evidence>
<accession>A0A3L8CYR8</accession>
<comment type="caution">
    <text evidence="4">The sequence shown here is derived from an EMBL/GenBank/DDBJ whole genome shotgun (WGS) entry which is preliminary data.</text>
</comment>
<keyword evidence="2" id="KW-1277">Toxin-antitoxin system</keyword>
<dbReference type="PANTHER" id="PTHR35601">
    <property type="entry name" value="TOXIN RELE"/>
    <property type="match status" value="1"/>
</dbReference>
<dbReference type="RefSeq" id="WP_121732669.1">
    <property type="nucleotide sequence ID" value="NZ_PEGA01000013.1"/>
</dbReference>
<dbReference type="SUPFAM" id="SSF143011">
    <property type="entry name" value="RelE-like"/>
    <property type="match status" value="1"/>
</dbReference>
<comment type="similarity">
    <text evidence="1">Belongs to the RelE toxin family.</text>
</comment>
<dbReference type="Gene3D" id="3.30.2310.20">
    <property type="entry name" value="RelE-like"/>
    <property type="match status" value="1"/>
</dbReference>
<evidence type="ECO:0000313" key="4">
    <source>
        <dbReference type="EMBL" id="RLU13076.1"/>
    </source>
</evidence>